<feature type="domain" description="Spermatogenesis-associated protein 2 PUB-like" evidence="2">
    <location>
        <begin position="160"/>
        <end position="275"/>
    </location>
</feature>
<dbReference type="AlphaFoldDB" id="A0A5N5TK07"/>
<proteinExistence type="predicted"/>
<dbReference type="GO" id="GO:0005737">
    <property type="term" value="C:cytoplasm"/>
    <property type="evidence" value="ECO:0007669"/>
    <property type="project" value="TreeGrafter"/>
</dbReference>
<dbReference type="CDD" id="cd09212">
    <property type="entry name" value="PUB"/>
    <property type="match status" value="1"/>
</dbReference>
<evidence type="ECO:0000259" key="2">
    <source>
        <dbReference type="Pfam" id="PF21388"/>
    </source>
</evidence>
<comment type="caution">
    <text evidence="3">The sequence shown here is derived from an EMBL/GenBank/DDBJ whole genome shotgun (WGS) entry which is preliminary data.</text>
</comment>
<dbReference type="PANTHER" id="PTHR15326">
    <property type="entry name" value="SPERMATOGENESIS-ASSOCIATED PROTEIN 2/TAMOZHENNIC"/>
    <property type="match status" value="1"/>
</dbReference>
<feature type="region of interest" description="Disordered" evidence="1">
    <location>
        <begin position="433"/>
        <end position="485"/>
    </location>
</feature>
<dbReference type="Gene3D" id="1.20.58.2190">
    <property type="match status" value="1"/>
</dbReference>
<evidence type="ECO:0000313" key="3">
    <source>
        <dbReference type="EMBL" id="KAB7506487.1"/>
    </source>
</evidence>
<feature type="region of interest" description="Disordered" evidence="1">
    <location>
        <begin position="369"/>
        <end position="393"/>
    </location>
</feature>
<organism evidence="3 4">
    <name type="scientific">Armadillidium nasatum</name>
    <dbReference type="NCBI Taxonomy" id="96803"/>
    <lineage>
        <taxon>Eukaryota</taxon>
        <taxon>Metazoa</taxon>
        <taxon>Ecdysozoa</taxon>
        <taxon>Arthropoda</taxon>
        <taxon>Crustacea</taxon>
        <taxon>Multicrustacea</taxon>
        <taxon>Malacostraca</taxon>
        <taxon>Eumalacostraca</taxon>
        <taxon>Peracarida</taxon>
        <taxon>Isopoda</taxon>
        <taxon>Oniscidea</taxon>
        <taxon>Crinocheta</taxon>
        <taxon>Armadillidiidae</taxon>
        <taxon>Armadillidium</taxon>
    </lineage>
</organism>
<dbReference type="InterPro" id="IPR036339">
    <property type="entry name" value="PUB-like_dom_sf"/>
</dbReference>
<accession>A0A5N5TK07</accession>
<dbReference type="PANTHER" id="PTHR15326:SF2">
    <property type="entry name" value="PROTEIN TAMOZHENNIC"/>
    <property type="match status" value="1"/>
</dbReference>
<dbReference type="SUPFAM" id="SSF143503">
    <property type="entry name" value="PUG domain-like"/>
    <property type="match status" value="1"/>
</dbReference>
<protein>
    <submittedName>
        <fullName evidence="3">Protein tamozhennic</fullName>
    </submittedName>
</protein>
<dbReference type="OrthoDB" id="9837000at2759"/>
<sequence length="485" mass="53519">MAMPPQYGGAHPPPIFPGPLLPPVNQPVHTFATQSNGGVSAAEVSSAISNHSPMVSQGSSFYHQHQPSVYINPYLVSNPQSPIQMNMMSPHGMHNIPHSHSHNIGYSSGPAGSNSIMHGNHSSRQIMQNQPQHYSSSRRQPLSVDEELLEEMNTLLLGYLETEDSPHKMEQREKLESVILEYLAITPHRLKFMFHQVLEVLENSIMTRPNFNAHEAACAFDALAQYAANLISQPWRKEYREIKLHNGFWVHQVSSQLTGAEYILELMGYVSTASKSNSVCLDYSSGKPKNSDHYFLQGVIDPDLIARLALDCMIAYCECQSLNKIKEGVSEFSLSWAQILMFRQHYIGGVDVTVRNLLFTLRQRANMASLPTPASPEGNLSHSPPPPLPVRQSSSFAATASAGNYFPHSPKALTPSLQHSPLEARYEAPVDDGHSKFSLQHSPENQKNSRSQSLIGGVTSSATSVAGKSGYRNNYCEEKSNGGNF</sequence>
<dbReference type="Pfam" id="PF21388">
    <property type="entry name" value="SPATA2_PUB-like"/>
    <property type="match status" value="1"/>
</dbReference>
<evidence type="ECO:0000256" key="1">
    <source>
        <dbReference type="SAM" id="MobiDB-lite"/>
    </source>
</evidence>
<keyword evidence="4" id="KW-1185">Reference proteome</keyword>
<dbReference type="Proteomes" id="UP000326759">
    <property type="component" value="Unassembled WGS sequence"/>
</dbReference>
<feature type="compositionally biased region" description="Basic and acidic residues" evidence="1">
    <location>
        <begin position="475"/>
        <end position="485"/>
    </location>
</feature>
<evidence type="ECO:0000313" key="4">
    <source>
        <dbReference type="Proteomes" id="UP000326759"/>
    </source>
</evidence>
<dbReference type="InterPro" id="IPR048839">
    <property type="entry name" value="SPATA2_PUB-like"/>
</dbReference>
<name>A0A5N5TK07_9CRUS</name>
<gene>
    <name evidence="3" type="primary">tamo_1</name>
    <name evidence="3" type="ORF">Anas_07477</name>
</gene>
<feature type="compositionally biased region" description="Polar residues" evidence="1">
    <location>
        <begin position="437"/>
        <end position="466"/>
    </location>
</feature>
<reference evidence="3 4" key="1">
    <citation type="journal article" date="2019" name="PLoS Biol.">
        <title>Sex chromosomes control vertical transmission of feminizing Wolbachia symbionts in an isopod.</title>
        <authorList>
            <person name="Becking T."/>
            <person name="Chebbi M.A."/>
            <person name="Giraud I."/>
            <person name="Moumen B."/>
            <person name="Laverre T."/>
            <person name="Caubet Y."/>
            <person name="Peccoud J."/>
            <person name="Gilbert C."/>
            <person name="Cordaux R."/>
        </authorList>
    </citation>
    <scope>NUCLEOTIDE SEQUENCE [LARGE SCALE GENOMIC DNA]</scope>
    <source>
        <strain evidence="3">ANa2</strain>
        <tissue evidence="3">Whole body excluding digestive tract and cuticle</tissue>
    </source>
</reference>
<dbReference type="EMBL" id="SEYY01000785">
    <property type="protein sequence ID" value="KAB7506487.1"/>
    <property type="molecule type" value="Genomic_DNA"/>
</dbReference>